<dbReference type="OrthoDB" id="1407586at2"/>
<dbReference type="GO" id="GO:0016831">
    <property type="term" value="F:carboxy-lyase activity"/>
    <property type="evidence" value="ECO:0007669"/>
    <property type="project" value="InterPro"/>
</dbReference>
<keyword evidence="4" id="KW-1185">Reference proteome</keyword>
<dbReference type="Gene3D" id="3.20.20.140">
    <property type="entry name" value="Metal-dependent hydrolases"/>
    <property type="match status" value="1"/>
</dbReference>
<reference evidence="3 4" key="1">
    <citation type="submission" date="2017-06" db="EMBL/GenBank/DDBJ databases">
        <authorList>
            <person name="Kim H.J."/>
            <person name="Triplett B.A."/>
        </authorList>
    </citation>
    <scope>NUCLEOTIDE SEQUENCE [LARGE SCALE GENOMIC DNA]</scope>
    <source>
        <strain evidence="3 4">DSM 13116</strain>
    </source>
</reference>
<gene>
    <name evidence="3" type="ORF">SAMN04488503_1449</name>
</gene>
<keyword evidence="1" id="KW-0456">Lyase</keyword>
<dbReference type="InterPro" id="IPR032465">
    <property type="entry name" value="ACMSD"/>
</dbReference>
<proteinExistence type="predicted"/>
<organism evidence="3 4">
    <name type="scientific">Humidesulfovibrio mexicanus</name>
    <dbReference type="NCBI Taxonomy" id="147047"/>
    <lineage>
        <taxon>Bacteria</taxon>
        <taxon>Pseudomonadati</taxon>
        <taxon>Thermodesulfobacteriota</taxon>
        <taxon>Desulfovibrionia</taxon>
        <taxon>Desulfovibrionales</taxon>
        <taxon>Desulfovibrionaceae</taxon>
        <taxon>Humidesulfovibrio</taxon>
    </lineage>
</organism>
<dbReference type="GO" id="GO:0019748">
    <property type="term" value="P:secondary metabolic process"/>
    <property type="evidence" value="ECO:0007669"/>
    <property type="project" value="TreeGrafter"/>
</dbReference>
<dbReference type="EMBL" id="FZOC01000002">
    <property type="protein sequence ID" value="SNR81363.1"/>
    <property type="molecule type" value="Genomic_DNA"/>
</dbReference>
<dbReference type="SUPFAM" id="SSF51556">
    <property type="entry name" value="Metallo-dependent hydrolases"/>
    <property type="match status" value="1"/>
</dbReference>
<feature type="domain" description="Amidohydrolase-related" evidence="2">
    <location>
        <begin position="4"/>
        <end position="237"/>
    </location>
</feature>
<dbReference type="InterPro" id="IPR032466">
    <property type="entry name" value="Metal_Hydrolase"/>
</dbReference>
<accession>A0A238ZF51</accession>
<dbReference type="InterPro" id="IPR006680">
    <property type="entry name" value="Amidohydro-rel"/>
</dbReference>
<dbReference type="GO" id="GO:0005737">
    <property type="term" value="C:cytoplasm"/>
    <property type="evidence" value="ECO:0007669"/>
    <property type="project" value="TreeGrafter"/>
</dbReference>
<dbReference type="Pfam" id="PF04909">
    <property type="entry name" value="Amidohydro_2"/>
    <property type="match status" value="1"/>
</dbReference>
<dbReference type="CDD" id="cd01292">
    <property type="entry name" value="metallo-dependent_hydrolases"/>
    <property type="match status" value="1"/>
</dbReference>
<sequence length="265" mass="29444">MFTDAHTHVFHPKIAEKAINQLHSHYGIHPQGTGVLDDLLARADRAGIDHVVVHTAATDPAQVIPANNWAMDMERQSERVTAFGTLHPDYAEPEKELARLRAAGITGLKFHPDFQGFFLNDPKFYALMEMIGSEWTLMVHVGDTLPPDKNPSCPRKMAALRRAFPGPRLIAAHLGGFSHWKYSVEHLAGMDVFFDTSSSLSFIDDDTLRELIARHPADHLLFGSDYPLFDPADEIALVERRIAPLGVKARTILEAGTALFPARKP</sequence>
<dbReference type="PANTHER" id="PTHR21240">
    <property type="entry name" value="2-AMINO-3-CARBOXYLMUCONATE-6-SEMIALDEHYDE DECARBOXYLASE"/>
    <property type="match status" value="1"/>
</dbReference>
<evidence type="ECO:0000259" key="2">
    <source>
        <dbReference type="Pfam" id="PF04909"/>
    </source>
</evidence>
<dbReference type="RefSeq" id="WP_089273182.1">
    <property type="nucleotide sequence ID" value="NZ_FZOC01000002.1"/>
</dbReference>
<dbReference type="AlphaFoldDB" id="A0A238ZF51"/>
<dbReference type="Proteomes" id="UP000198324">
    <property type="component" value="Unassembled WGS sequence"/>
</dbReference>
<name>A0A238ZF51_9BACT</name>
<dbReference type="GO" id="GO:0016787">
    <property type="term" value="F:hydrolase activity"/>
    <property type="evidence" value="ECO:0007669"/>
    <property type="project" value="InterPro"/>
</dbReference>
<dbReference type="PANTHER" id="PTHR21240:SF28">
    <property type="entry name" value="ISO-OROTATE DECARBOXYLASE (EUROFUNG)"/>
    <property type="match status" value="1"/>
</dbReference>
<protein>
    <recommendedName>
        <fullName evidence="2">Amidohydrolase-related domain-containing protein</fullName>
    </recommendedName>
</protein>
<evidence type="ECO:0000256" key="1">
    <source>
        <dbReference type="ARBA" id="ARBA00023239"/>
    </source>
</evidence>
<evidence type="ECO:0000313" key="3">
    <source>
        <dbReference type="EMBL" id="SNR81363.1"/>
    </source>
</evidence>
<evidence type="ECO:0000313" key="4">
    <source>
        <dbReference type="Proteomes" id="UP000198324"/>
    </source>
</evidence>